<feature type="disulfide bond" evidence="4">
    <location>
        <begin position="926"/>
        <end position="969"/>
    </location>
</feature>
<comment type="caution">
    <text evidence="4">Lacks conserved residue(s) required for the propagation of feature annotation.</text>
</comment>
<evidence type="ECO:0000256" key="5">
    <source>
        <dbReference type="SAM" id="SignalP"/>
    </source>
</evidence>
<feature type="disulfide bond" evidence="4">
    <location>
        <begin position="1105"/>
        <end position="1148"/>
    </location>
</feature>
<feature type="disulfide bond" evidence="4">
    <location>
        <begin position="985"/>
        <end position="1028"/>
    </location>
</feature>
<dbReference type="GO" id="GO:0001851">
    <property type="term" value="F:complement component C3b binding"/>
    <property type="evidence" value="ECO:0007669"/>
    <property type="project" value="TreeGrafter"/>
</dbReference>
<feature type="disulfide bond" evidence="4">
    <location>
        <begin position="636"/>
        <end position="679"/>
    </location>
</feature>
<feature type="domain" description="Sushi" evidence="6">
    <location>
        <begin position="695"/>
        <end position="752"/>
    </location>
</feature>
<evidence type="ECO:0000256" key="3">
    <source>
        <dbReference type="ARBA" id="ARBA00023157"/>
    </source>
</evidence>
<dbReference type="PROSITE" id="PS50923">
    <property type="entry name" value="SUSHI"/>
    <property type="match status" value="16"/>
</dbReference>
<dbReference type="PANTHER" id="PTHR45785">
    <property type="entry name" value="COMPLEMENT FACTOR H-RELATED"/>
    <property type="match status" value="1"/>
</dbReference>
<dbReference type="PANTHER" id="PTHR45785:SF7">
    <property type="entry name" value="COMPLEMENT FACTOR H"/>
    <property type="match status" value="1"/>
</dbReference>
<dbReference type="SMART" id="SM00032">
    <property type="entry name" value="CCP"/>
    <property type="match status" value="20"/>
</dbReference>
<proteinExistence type="predicted"/>
<gene>
    <name evidence="7" type="ORF">PODLI_1B007467</name>
</gene>
<dbReference type="InterPro" id="IPR035976">
    <property type="entry name" value="Sushi/SCR/CCP_sf"/>
</dbReference>
<feature type="domain" description="Sushi" evidence="6">
    <location>
        <begin position="1042"/>
        <end position="1100"/>
    </location>
</feature>
<sequence>MPHLLSYTALLLLWICCSAQKGGNDCGPPPRRDREELAKLPGKPSYSHGEEVIYNCRPGYIKLGRLRFQCNDGEWVQSVPHVECRKKPCGHPGDIQSGSFDIVNENEFVFGARVVYRCDDGYKMLSHTNYRDCRADGWSNDVPHCEVTKCFPVKAPENGRILMTGVQDLDQEFLFGQVLRFECSASFKIQGSEQIFCTAHGNWSDDVPRCVEITCQEENIDHGYILNPKKLYKEGDRVHFSCSNGYKHAERSDATCTRNGWSSRLACIEIVCSQPQIENGDYHPKQSHYEYQDTIETQCASGYQLQNRQSTSTCTETGWSPPPICIPKNCDYIRIENGQLSDTYEHWKDYYFPKRVGQTVDYRCSYGFLSRNKDTWGRSSCTKFGWSPEPKCFKKCDIPRLLAHGTFNVHTWQEFIEGDEISYSCEVGYDPINQQAKAVCTKNGWSPTPRCNVKKICRPAKPPNGFFTERRNQYNLNDKTSYRCQPGFTTPQGLETGDIQCHEEGWKPEPKCIKTCQVPTQNNVIFNTSQSVFLFEETLHYKCKDGFETIKKATGDHVVCTENGWSPNPECLPIHCDGFLLEKGQLDPRKNQYQHRDVVKFSCRGTYKRVGPDSAQCYHFGWSPQPPTCKARVDPCQPPPSISDGSISGDLKEKYEHGEKVEYKCNFGFAVTGSKLIECLDGQWTSLPLCKEEPRACEVPPNIRNGRPVSVDSDRYLHGETVAYECNERFYIVGTKEAVCLHGQWELPLCVDVAAKCTRPQNAEFVPFASLEKTFMHNNVVTYICGSNQHKTKCVNGKWSPEPECTAFCPPPPQLPNAIDITDTRNYKSGEEISFRCQENFFLQGPQKIKCDNGKWQTPPRCLDTRCGDPPAIAHGEVNNSSQRKYLSGESVEYHCHEGFELGESSTSTCENREWSPPPTCREKSCGEPPRLTDAAYEGLIKNHYEPGDLIPFKCAPGYATEGPRNITCHKGKWSEASTCEDATCGEPPAVASADIVAGTAEIYLPDHEVHYQCHEGFEISGSPNVTCQNKEWSDPPTCVDVTCPPPPRVSNGQITTDLKQRYLPLEKVRYRCRQGFSLFGAFTVKCVNKEWSASPRCIDAAGKCGPPPPIENGDFLGTATSEYMPGAYVQYKCQAFHELQGNQYVHCVDGHWTDTPTCTVPCTATEEDMNQNNIRLKWTSTRKIYSTSGDETEFACKWGFQQDPSSPPFRAQCREGKLDYPRCIPVGTLQQ</sequence>
<feature type="domain" description="Sushi" evidence="6">
    <location>
        <begin position="634"/>
        <end position="692"/>
    </location>
</feature>
<feature type="domain" description="Sushi" evidence="6">
    <location>
        <begin position="87"/>
        <end position="147"/>
    </location>
</feature>
<dbReference type="GO" id="GO:0006956">
    <property type="term" value="P:complement activation"/>
    <property type="evidence" value="ECO:0007669"/>
    <property type="project" value="TreeGrafter"/>
</dbReference>
<organism evidence="7 8">
    <name type="scientific">Podarcis lilfordi</name>
    <name type="common">Lilford's wall lizard</name>
    <dbReference type="NCBI Taxonomy" id="74358"/>
    <lineage>
        <taxon>Eukaryota</taxon>
        <taxon>Metazoa</taxon>
        <taxon>Chordata</taxon>
        <taxon>Craniata</taxon>
        <taxon>Vertebrata</taxon>
        <taxon>Euteleostomi</taxon>
        <taxon>Lepidosauria</taxon>
        <taxon>Squamata</taxon>
        <taxon>Bifurcata</taxon>
        <taxon>Unidentata</taxon>
        <taxon>Episquamata</taxon>
        <taxon>Laterata</taxon>
        <taxon>Lacertibaenia</taxon>
        <taxon>Lacertidae</taxon>
        <taxon>Podarcis</taxon>
    </lineage>
</organism>
<feature type="domain" description="Sushi" evidence="6">
    <location>
        <begin position="924"/>
        <end position="982"/>
    </location>
</feature>
<feature type="domain" description="Sushi" evidence="6">
    <location>
        <begin position="807"/>
        <end position="864"/>
    </location>
</feature>
<reference evidence="7" key="1">
    <citation type="submission" date="2022-12" db="EMBL/GenBank/DDBJ databases">
        <authorList>
            <person name="Alioto T."/>
            <person name="Alioto T."/>
            <person name="Gomez Garrido J."/>
        </authorList>
    </citation>
    <scope>NUCLEOTIDE SEQUENCE</scope>
</reference>
<dbReference type="AlphaFoldDB" id="A0AA35P5K8"/>
<feature type="domain" description="Sushi" evidence="6">
    <location>
        <begin position="983"/>
        <end position="1041"/>
    </location>
</feature>
<dbReference type="Gene3D" id="2.10.70.10">
    <property type="entry name" value="Complement Module, domain 1"/>
    <property type="match status" value="20"/>
</dbReference>
<feature type="chain" id="PRO_5041245979" description="Sushi domain-containing protein" evidence="5">
    <location>
        <begin position="20"/>
        <end position="1232"/>
    </location>
</feature>
<dbReference type="EMBL" id="OX395131">
    <property type="protein sequence ID" value="CAI5776441.1"/>
    <property type="molecule type" value="Genomic_DNA"/>
</dbReference>
<feature type="domain" description="Sushi" evidence="6">
    <location>
        <begin position="270"/>
        <end position="327"/>
    </location>
</feature>
<dbReference type="CDD" id="cd00033">
    <property type="entry name" value="CCP"/>
    <property type="match status" value="17"/>
</dbReference>
<name>A0AA35P5K8_9SAUR</name>
<dbReference type="InterPro" id="IPR051503">
    <property type="entry name" value="ComplSys_Reg/VirEntry_Med"/>
</dbReference>
<feature type="domain" description="Sushi" evidence="6">
    <location>
        <begin position="24"/>
        <end position="86"/>
    </location>
</feature>
<feature type="domain" description="Sushi" evidence="6">
    <location>
        <begin position="394"/>
        <end position="453"/>
    </location>
</feature>
<feature type="disulfide bond" evidence="4">
    <location>
        <begin position="697"/>
        <end position="740"/>
    </location>
</feature>
<feature type="disulfide bond" evidence="4">
    <location>
        <begin position="183"/>
        <end position="210"/>
    </location>
</feature>
<dbReference type="InterPro" id="IPR000436">
    <property type="entry name" value="Sushi_SCR_CCP_dom"/>
</dbReference>
<feature type="domain" description="Sushi" evidence="6">
    <location>
        <begin position="865"/>
        <end position="923"/>
    </location>
</feature>
<accession>A0AA35P5K8</accession>
<dbReference type="Proteomes" id="UP001178461">
    <property type="component" value="Chromosome 6"/>
</dbReference>
<dbReference type="SUPFAM" id="SSF57535">
    <property type="entry name" value="Complement control module/SCR domain"/>
    <property type="match status" value="19"/>
</dbReference>
<feature type="domain" description="Sushi" evidence="6">
    <location>
        <begin position="148"/>
        <end position="212"/>
    </location>
</feature>
<evidence type="ECO:0000313" key="7">
    <source>
        <dbReference type="EMBL" id="CAI5776441.1"/>
    </source>
</evidence>
<feature type="signal peptide" evidence="5">
    <location>
        <begin position="1"/>
        <end position="19"/>
    </location>
</feature>
<feature type="domain" description="Sushi" evidence="6">
    <location>
        <begin position="574"/>
        <end position="631"/>
    </location>
</feature>
<feature type="domain" description="Sushi" evidence="6">
    <location>
        <begin position="514"/>
        <end position="573"/>
    </location>
</feature>
<protein>
    <recommendedName>
        <fullName evidence="6">Sushi domain-containing protein</fullName>
    </recommendedName>
</protein>
<feature type="domain" description="Sushi" evidence="6">
    <location>
        <begin position="1103"/>
        <end position="1161"/>
    </location>
</feature>
<keyword evidence="3 4" id="KW-1015">Disulfide bond</keyword>
<evidence type="ECO:0000256" key="2">
    <source>
        <dbReference type="ARBA" id="ARBA00022729"/>
    </source>
</evidence>
<feature type="domain" description="Sushi" evidence="6">
    <location>
        <begin position="213"/>
        <end position="269"/>
    </location>
</feature>
<feature type="disulfide bond" evidence="4">
    <location>
        <begin position="867"/>
        <end position="910"/>
    </location>
</feature>
<dbReference type="GO" id="GO:0005615">
    <property type="term" value="C:extracellular space"/>
    <property type="evidence" value="ECO:0007669"/>
    <property type="project" value="TreeGrafter"/>
</dbReference>
<evidence type="ECO:0000256" key="4">
    <source>
        <dbReference type="PROSITE-ProRule" id="PRU00302"/>
    </source>
</evidence>
<dbReference type="FunFam" id="2.10.70.10:FF:000060">
    <property type="entry name" value="Complement inhibitory factor H"/>
    <property type="match status" value="1"/>
</dbReference>
<keyword evidence="8" id="KW-1185">Reference proteome</keyword>
<evidence type="ECO:0000313" key="8">
    <source>
        <dbReference type="Proteomes" id="UP001178461"/>
    </source>
</evidence>
<dbReference type="Pfam" id="PF00084">
    <property type="entry name" value="Sushi"/>
    <property type="match status" value="17"/>
</dbReference>
<keyword evidence="1 4" id="KW-0768">Sushi</keyword>
<feature type="disulfide bond" evidence="4">
    <location>
        <begin position="1044"/>
        <end position="1087"/>
    </location>
</feature>
<evidence type="ECO:0000256" key="1">
    <source>
        <dbReference type="ARBA" id="ARBA00022659"/>
    </source>
</evidence>
<feature type="disulfide bond" evidence="4">
    <location>
        <begin position="118"/>
        <end position="145"/>
    </location>
</feature>
<keyword evidence="2 5" id="KW-0732">Signal</keyword>
<dbReference type="FunFam" id="2.10.70.10:FF:000026">
    <property type="entry name" value="Complement inhibitory factor H"/>
    <property type="match status" value="1"/>
</dbReference>
<evidence type="ECO:0000259" key="6">
    <source>
        <dbReference type="PROSITE" id="PS50923"/>
    </source>
</evidence>